<dbReference type="RefSeq" id="WP_147013725.1">
    <property type="nucleotide sequence ID" value="NZ_VORB01000003.1"/>
</dbReference>
<dbReference type="Pfam" id="PF18347">
    <property type="entry name" value="DUF5606"/>
    <property type="match status" value="1"/>
</dbReference>
<dbReference type="Proteomes" id="UP000321168">
    <property type="component" value="Unassembled WGS sequence"/>
</dbReference>
<dbReference type="Gene3D" id="1.10.10.1650">
    <property type="match status" value="1"/>
</dbReference>
<dbReference type="InterPro" id="IPR041218">
    <property type="entry name" value="DUF5606"/>
</dbReference>
<accession>A0A5C6V8L2</accession>
<dbReference type="InterPro" id="IPR049282">
    <property type="entry name" value="BVU_3817_N_sf"/>
</dbReference>
<comment type="caution">
    <text evidence="3">The sequence shown here is derived from an EMBL/GenBank/DDBJ whole genome shotgun (WGS) entry which is preliminary data.</text>
</comment>
<organism evidence="3 4">
    <name type="scientific">Luteibaculum oceani</name>
    <dbReference type="NCBI Taxonomy" id="1294296"/>
    <lineage>
        <taxon>Bacteria</taxon>
        <taxon>Pseudomonadati</taxon>
        <taxon>Bacteroidota</taxon>
        <taxon>Flavobacteriia</taxon>
        <taxon>Flavobacteriales</taxon>
        <taxon>Luteibaculaceae</taxon>
        <taxon>Luteibaculum</taxon>
    </lineage>
</organism>
<gene>
    <name evidence="3" type="ORF">FRX97_04240</name>
</gene>
<protein>
    <submittedName>
        <fullName evidence="3">Uncharacterized protein</fullName>
    </submittedName>
</protein>
<dbReference type="AlphaFoldDB" id="A0A5C6V8L2"/>
<dbReference type="InterPro" id="IPR049281">
    <property type="entry name" value="BVU_3817-like_C_sf"/>
</dbReference>
<evidence type="ECO:0000259" key="2">
    <source>
        <dbReference type="Pfam" id="PF21186"/>
    </source>
</evidence>
<name>A0A5C6V8L2_9FLAO</name>
<feature type="domain" description="DUF6852" evidence="2">
    <location>
        <begin position="51"/>
        <end position="119"/>
    </location>
</feature>
<dbReference type="EMBL" id="VORB01000003">
    <property type="protein sequence ID" value="TXC81732.1"/>
    <property type="molecule type" value="Genomic_DNA"/>
</dbReference>
<dbReference type="Pfam" id="PF21186">
    <property type="entry name" value="DUF6852"/>
    <property type="match status" value="1"/>
</dbReference>
<evidence type="ECO:0000259" key="1">
    <source>
        <dbReference type="Pfam" id="PF18347"/>
    </source>
</evidence>
<evidence type="ECO:0000313" key="3">
    <source>
        <dbReference type="EMBL" id="TXC81732.1"/>
    </source>
</evidence>
<proteinExistence type="predicted"/>
<keyword evidence="4" id="KW-1185">Reference proteome</keyword>
<sequence length="148" mass="16857">MNLEGIIAIAGKPGLYKIVSRSMKGLLVESLIDGKRIPALATHKISALEDISMYTYEEDVPLKEIFPKIYEVQGGKKVENPKASNEELEGLFEKVLPDFDRERVYASDLKKLFAWYNLLHENDYFEEVSAPTEDAEIIEESDDTEDKK</sequence>
<dbReference type="OrthoDB" id="675198at2"/>
<reference evidence="3 4" key="1">
    <citation type="submission" date="2019-08" db="EMBL/GenBank/DDBJ databases">
        <title>Genome of Luteibaculum oceani JCM 18817.</title>
        <authorList>
            <person name="Bowman J.P."/>
        </authorList>
    </citation>
    <scope>NUCLEOTIDE SEQUENCE [LARGE SCALE GENOMIC DNA]</scope>
    <source>
        <strain evidence="3 4">JCM 18817</strain>
    </source>
</reference>
<evidence type="ECO:0000313" key="4">
    <source>
        <dbReference type="Proteomes" id="UP000321168"/>
    </source>
</evidence>
<dbReference type="Gene3D" id="2.30.30.730">
    <property type="match status" value="1"/>
</dbReference>
<feature type="domain" description="DUF5606" evidence="1">
    <location>
        <begin position="3"/>
        <end position="48"/>
    </location>
</feature>
<dbReference type="InterPro" id="IPR049280">
    <property type="entry name" value="DUF6852"/>
</dbReference>